<dbReference type="AlphaFoldDB" id="A0AAV2EXC8"/>
<dbReference type="EMBL" id="OZ034818">
    <property type="protein sequence ID" value="CAL1390372.1"/>
    <property type="molecule type" value="Genomic_DNA"/>
</dbReference>
<organism evidence="1 2">
    <name type="scientific">Linum trigynum</name>
    <dbReference type="NCBI Taxonomy" id="586398"/>
    <lineage>
        <taxon>Eukaryota</taxon>
        <taxon>Viridiplantae</taxon>
        <taxon>Streptophyta</taxon>
        <taxon>Embryophyta</taxon>
        <taxon>Tracheophyta</taxon>
        <taxon>Spermatophyta</taxon>
        <taxon>Magnoliopsida</taxon>
        <taxon>eudicotyledons</taxon>
        <taxon>Gunneridae</taxon>
        <taxon>Pentapetalae</taxon>
        <taxon>rosids</taxon>
        <taxon>fabids</taxon>
        <taxon>Malpighiales</taxon>
        <taxon>Linaceae</taxon>
        <taxon>Linum</taxon>
    </lineage>
</organism>
<evidence type="ECO:0000313" key="1">
    <source>
        <dbReference type="EMBL" id="CAL1390372.1"/>
    </source>
</evidence>
<gene>
    <name evidence="1" type="ORF">LTRI10_LOCUS31164</name>
</gene>
<dbReference type="Proteomes" id="UP001497516">
    <property type="component" value="Chromosome 5"/>
</dbReference>
<proteinExistence type="predicted"/>
<protein>
    <submittedName>
        <fullName evidence="1">Uncharacterized protein</fullName>
    </submittedName>
</protein>
<sequence>MTCGDKKKIQRFSSLERSPKKVNLSGRKVNLRVREIGGYTEPQEDTDIEFISPGDGHQFQRKATNLKIYGLGYKSMLKRVHRGERDWRRKETRFACPDV</sequence>
<name>A0AAV2EXC8_9ROSI</name>
<accession>A0AAV2EXC8</accession>
<reference evidence="1 2" key="1">
    <citation type="submission" date="2024-04" db="EMBL/GenBank/DDBJ databases">
        <authorList>
            <person name="Fracassetti M."/>
        </authorList>
    </citation>
    <scope>NUCLEOTIDE SEQUENCE [LARGE SCALE GENOMIC DNA]</scope>
</reference>
<evidence type="ECO:0000313" key="2">
    <source>
        <dbReference type="Proteomes" id="UP001497516"/>
    </source>
</evidence>
<keyword evidence="2" id="KW-1185">Reference proteome</keyword>